<comment type="similarity">
    <text evidence="4">In the N-terminal section; belongs to the GARS family.</text>
</comment>
<dbReference type="SMART" id="SM01210">
    <property type="entry name" value="GARS_C"/>
    <property type="match status" value="1"/>
</dbReference>
<dbReference type="Pfam" id="PF01071">
    <property type="entry name" value="GARS_A"/>
    <property type="match status" value="1"/>
</dbReference>
<dbReference type="InterPro" id="IPR011761">
    <property type="entry name" value="ATP-grasp"/>
</dbReference>
<dbReference type="InterPro" id="IPR004733">
    <property type="entry name" value="PurM_cligase"/>
</dbReference>
<dbReference type="GO" id="GO:0046084">
    <property type="term" value="P:adenine biosynthetic process"/>
    <property type="evidence" value="ECO:0007669"/>
    <property type="project" value="TreeGrafter"/>
</dbReference>
<dbReference type="EMBL" id="CAJPDS010000010">
    <property type="protein sequence ID" value="CAF9911819.1"/>
    <property type="molecule type" value="Genomic_DNA"/>
</dbReference>
<dbReference type="InterPro" id="IPR011054">
    <property type="entry name" value="Rudment_hybrid_motif"/>
</dbReference>
<dbReference type="GO" id="GO:0004641">
    <property type="term" value="F:phosphoribosylformylglycinamidine cyclo-ligase activity"/>
    <property type="evidence" value="ECO:0007669"/>
    <property type="project" value="UniProtKB-EC"/>
</dbReference>
<evidence type="ECO:0000313" key="19">
    <source>
        <dbReference type="EMBL" id="CAF9911819.1"/>
    </source>
</evidence>
<dbReference type="FunFam" id="3.30.470.20:FF:000018">
    <property type="entry name" value="Trifunctional purine biosynthetic protein adenosine-3"/>
    <property type="match status" value="1"/>
</dbReference>
<accession>A0A8H3EUT7</accession>
<evidence type="ECO:0000256" key="1">
    <source>
        <dbReference type="ARBA" id="ARBA00001946"/>
    </source>
</evidence>
<keyword evidence="20" id="KW-1185">Reference proteome</keyword>
<dbReference type="InterPro" id="IPR020561">
    <property type="entry name" value="PRibGlycinamid_synth_ATP-grasp"/>
</dbReference>
<evidence type="ECO:0000313" key="20">
    <source>
        <dbReference type="Proteomes" id="UP000664521"/>
    </source>
</evidence>
<dbReference type="PROSITE" id="PS50975">
    <property type="entry name" value="ATP_GRASP"/>
    <property type="match status" value="1"/>
</dbReference>
<dbReference type="AlphaFoldDB" id="A0A8H3EUT7"/>
<keyword evidence="6" id="KW-0479">Metal-binding</keyword>
<dbReference type="Proteomes" id="UP000664521">
    <property type="component" value="Unassembled WGS sequence"/>
</dbReference>
<evidence type="ECO:0000256" key="14">
    <source>
        <dbReference type="ARBA" id="ARBA00029444"/>
    </source>
</evidence>
<dbReference type="GO" id="GO:0006189">
    <property type="term" value="P:'de novo' IMP biosynthetic process"/>
    <property type="evidence" value="ECO:0007669"/>
    <property type="project" value="UniProtKB-UniPathway"/>
</dbReference>
<evidence type="ECO:0000256" key="9">
    <source>
        <dbReference type="ARBA" id="ARBA00022840"/>
    </source>
</evidence>
<proteinExistence type="inferred from homology"/>
<comment type="catalytic activity">
    <reaction evidence="16">
        <text>2-formamido-N(1)-(5-O-phospho-beta-D-ribosyl)acetamidine + ATP = 5-amino-1-(5-phospho-beta-D-ribosyl)imidazole + ADP + phosphate + H(+)</text>
        <dbReference type="Rhea" id="RHEA:23032"/>
        <dbReference type="ChEBI" id="CHEBI:15378"/>
        <dbReference type="ChEBI" id="CHEBI:30616"/>
        <dbReference type="ChEBI" id="CHEBI:43474"/>
        <dbReference type="ChEBI" id="CHEBI:137981"/>
        <dbReference type="ChEBI" id="CHEBI:147287"/>
        <dbReference type="ChEBI" id="CHEBI:456216"/>
        <dbReference type="EC" id="6.3.3.1"/>
    </reaction>
</comment>
<comment type="pathway">
    <text evidence="3">Purine metabolism; IMP biosynthesis via de novo pathway; N(1)-(5-phospho-D-ribosyl)glycinamide from 5-phospho-alpha-D-ribose 1-diphosphate: step 2/2.</text>
</comment>
<gene>
    <name evidence="19" type="ORF">HETSPECPRED_000455</name>
</gene>
<dbReference type="InterPro" id="IPR000115">
    <property type="entry name" value="PRibGlycinamide_synth"/>
</dbReference>
<dbReference type="InterPro" id="IPR036676">
    <property type="entry name" value="PurM-like_C_sf"/>
</dbReference>
<dbReference type="InterPro" id="IPR020559">
    <property type="entry name" value="PRibGlycinamide_synth_CS"/>
</dbReference>
<dbReference type="UniPathway" id="UPA00074">
    <property type="reaction ID" value="UER00125"/>
</dbReference>
<protein>
    <recommendedName>
        <fullName evidence="18">ATP-grasp domain-containing protein</fullName>
    </recommendedName>
</protein>
<reference evidence="19" key="1">
    <citation type="submission" date="2021-03" db="EMBL/GenBank/DDBJ databases">
        <authorList>
            <person name="Tagirdzhanova G."/>
        </authorList>
    </citation>
    <scope>NUCLEOTIDE SEQUENCE</scope>
</reference>
<dbReference type="InterPro" id="IPR016188">
    <property type="entry name" value="PurM-like_N"/>
</dbReference>
<dbReference type="FunFam" id="3.90.650.10:FF:000007">
    <property type="entry name" value="Trifunctional purine biosynthetic protein adenosine-3"/>
    <property type="match status" value="1"/>
</dbReference>
<dbReference type="InterPro" id="IPR036921">
    <property type="entry name" value="PurM-like_N_sf"/>
</dbReference>
<dbReference type="FunFam" id="3.30.1330.10:FF:000001">
    <property type="entry name" value="Phosphoribosylformylglycinamidine cyclo-ligase"/>
    <property type="match status" value="1"/>
</dbReference>
<dbReference type="SUPFAM" id="SSF56059">
    <property type="entry name" value="Glutathione synthetase ATP-binding domain-like"/>
    <property type="match status" value="1"/>
</dbReference>
<dbReference type="NCBIfam" id="TIGR00877">
    <property type="entry name" value="purD"/>
    <property type="match status" value="1"/>
</dbReference>
<evidence type="ECO:0000256" key="4">
    <source>
        <dbReference type="ARBA" id="ARBA00007423"/>
    </source>
</evidence>
<dbReference type="GO" id="GO:0005524">
    <property type="term" value="F:ATP binding"/>
    <property type="evidence" value="ECO:0007669"/>
    <property type="project" value="UniProtKB-UniRule"/>
</dbReference>
<dbReference type="Gene3D" id="3.90.650.10">
    <property type="entry name" value="PurM-like C-terminal domain"/>
    <property type="match status" value="1"/>
</dbReference>
<dbReference type="Pfam" id="PF00586">
    <property type="entry name" value="AIRS"/>
    <property type="match status" value="1"/>
</dbReference>
<comment type="cofactor">
    <cofactor evidence="1">
        <name>Mg(2+)</name>
        <dbReference type="ChEBI" id="CHEBI:18420"/>
    </cofactor>
</comment>
<comment type="caution">
    <text evidence="19">The sequence shown here is derived from an EMBL/GenBank/DDBJ whole genome shotgun (WGS) entry which is preliminary data.</text>
</comment>
<keyword evidence="5" id="KW-0436">Ligase</keyword>
<keyword evidence="12" id="KW-0511">Multifunctional enzyme</keyword>
<organism evidence="19 20">
    <name type="scientific">Heterodermia speciosa</name>
    <dbReference type="NCBI Taxonomy" id="116794"/>
    <lineage>
        <taxon>Eukaryota</taxon>
        <taxon>Fungi</taxon>
        <taxon>Dikarya</taxon>
        <taxon>Ascomycota</taxon>
        <taxon>Pezizomycotina</taxon>
        <taxon>Lecanoromycetes</taxon>
        <taxon>OSLEUM clade</taxon>
        <taxon>Lecanoromycetidae</taxon>
        <taxon>Caliciales</taxon>
        <taxon>Physciaceae</taxon>
        <taxon>Heterodermia</taxon>
    </lineage>
</organism>
<feature type="domain" description="ATP-grasp" evidence="18">
    <location>
        <begin position="9"/>
        <end position="217"/>
    </location>
</feature>
<dbReference type="CDD" id="cd02196">
    <property type="entry name" value="PurM"/>
    <property type="match status" value="1"/>
</dbReference>
<keyword evidence="10" id="KW-0460">Magnesium</keyword>
<evidence type="ECO:0000256" key="5">
    <source>
        <dbReference type="ARBA" id="ARBA00022598"/>
    </source>
</evidence>
<dbReference type="GO" id="GO:0005829">
    <property type="term" value="C:cytosol"/>
    <property type="evidence" value="ECO:0007669"/>
    <property type="project" value="TreeGrafter"/>
</dbReference>
<dbReference type="InterPro" id="IPR020560">
    <property type="entry name" value="PRibGlycinamide_synth_C-dom"/>
</dbReference>
<evidence type="ECO:0000256" key="3">
    <source>
        <dbReference type="ARBA" id="ARBA00005174"/>
    </source>
</evidence>
<evidence type="ECO:0000256" key="2">
    <source>
        <dbReference type="ARBA" id="ARBA00004686"/>
    </source>
</evidence>
<comment type="pathway">
    <text evidence="2">Purine metabolism; IMP biosynthesis via de novo pathway; 5-amino-1-(5-phospho-D-ribosyl)imidazole from N(2)-formyl-N(1)-(5-phospho-D-ribosyl)glycinamide: step 2/2.</text>
</comment>
<evidence type="ECO:0000256" key="11">
    <source>
        <dbReference type="ARBA" id="ARBA00023211"/>
    </source>
</evidence>
<dbReference type="PROSITE" id="PS00184">
    <property type="entry name" value="GARS"/>
    <property type="match status" value="1"/>
</dbReference>
<dbReference type="SMART" id="SM01209">
    <property type="entry name" value="GARS_A"/>
    <property type="match status" value="1"/>
</dbReference>
<dbReference type="Pfam" id="PF02769">
    <property type="entry name" value="AIRS_C"/>
    <property type="match status" value="1"/>
</dbReference>
<dbReference type="SUPFAM" id="SSF51246">
    <property type="entry name" value="Rudiment single hybrid motif"/>
    <property type="match status" value="1"/>
</dbReference>
<evidence type="ECO:0000256" key="7">
    <source>
        <dbReference type="ARBA" id="ARBA00022741"/>
    </source>
</evidence>
<evidence type="ECO:0000256" key="12">
    <source>
        <dbReference type="ARBA" id="ARBA00023268"/>
    </source>
</evidence>
<dbReference type="GO" id="GO:0004637">
    <property type="term" value="F:phosphoribosylamine-glycine ligase activity"/>
    <property type="evidence" value="ECO:0007669"/>
    <property type="project" value="UniProtKB-EC"/>
</dbReference>
<dbReference type="NCBIfam" id="TIGR00878">
    <property type="entry name" value="purM"/>
    <property type="match status" value="1"/>
</dbReference>
<comment type="function">
    <text evidence="13">Catalyzes the second and fifth step in the 'de novo' purine biosynthesis pathway; contains phosphoribosylamine--glycine ligase (GARS) and phosphoribosylformylglycinamidine cyclo-ligase (AIRS) activities.</text>
</comment>
<evidence type="ECO:0000256" key="13">
    <source>
        <dbReference type="ARBA" id="ARBA00029388"/>
    </source>
</evidence>
<evidence type="ECO:0000256" key="16">
    <source>
        <dbReference type="ARBA" id="ARBA00049057"/>
    </source>
</evidence>
<sequence>MEGSKTFAKDFTARWNIPTAAYRNFIDYEPARLYLDSISHKIVLKASGLAAGKGVIVPSTTEEAHSALKDIMLKKEFGAAGDEVVIEEFLEGEELSFLTFSDGYTLRSLPPVQDHKPVFDGDKGPNTGGMGCYGPAPVATPQLIEDVHQTILEPTIRGMRRERYPFVGLLFTGIMVTSSGPKVLEYNVRFGDPETQTLLPLLSPDSDLAEIMYACTEQGLESVRVDVDPKFSATVVAAAGGYPGPYVRGDAITINPPRNVEPSGQVIFHAGTVLSSDGLKTAGGRVIAATSTAVSLENAISTAYTLMSTIRFQNMHFRTDIGRRALDREPSLPASSSIPKGHALNYADAGVSVSSGNDLVERIKPLVALTARPGASANIGGFGGDLDLSAAGYKEPPVIISATDGVGTKLKIAHAIKKHDTIGIDLVAMNVNDLIVQGAEPLTFLDVFSCGKLDVDVAEKVVKGIVAGCIEARCALVGGETAEMPGLFAEDGGLYDVNGTAMGAVAKDAKILPDRDAMKAGDILLGLASSGCHSNGFSLIRKIVQERAGLKYKDPAPWSIGEEVGQSLLIPTRIYVKSILAAVKKDLIKGMAHITGGGLTENVPRMLPKHLTAVLNAETWDVPNVLQWLKKTGNMTEAEFARTFNTGLGMVIAVAEDKAVLALQELRSAGETVWQVGRLAERKTEGCVIENTQHWA</sequence>
<dbReference type="Gene3D" id="3.30.470.20">
    <property type="entry name" value="ATP-grasp fold, B domain"/>
    <property type="match status" value="1"/>
</dbReference>
<dbReference type="SUPFAM" id="SSF55326">
    <property type="entry name" value="PurM N-terminal domain-like"/>
    <property type="match status" value="1"/>
</dbReference>
<dbReference type="InterPro" id="IPR037123">
    <property type="entry name" value="PRibGlycinamide_synth_C_sf"/>
</dbReference>
<dbReference type="Pfam" id="PF02843">
    <property type="entry name" value="GARS_C"/>
    <property type="match status" value="1"/>
</dbReference>
<keyword evidence="7 17" id="KW-0547">Nucleotide-binding</keyword>
<dbReference type="PANTHER" id="PTHR10520:SF12">
    <property type="entry name" value="TRIFUNCTIONAL PURINE BIOSYNTHETIC PROTEIN ADENOSINE-3"/>
    <property type="match status" value="1"/>
</dbReference>
<evidence type="ECO:0000256" key="17">
    <source>
        <dbReference type="PROSITE-ProRule" id="PRU00409"/>
    </source>
</evidence>
<keyword evidence="8" id="KW-0658">Purine biosynthesis</keyword>
<dbReference type="Gene3D" id="3.30.1330.10">
    <property type="entry name" value="PurM-like, N-terminal domain"/>
    <property type="match status" value="1"/>
</dbReference>
<dbReference type="Gene3D" id="3.90.600.10">
    <property type="entry name" value="Phosphoribosylglycinamide synthetase, C-terminal domain"/>
    <property type="match status" value="1"/>
</dbReference>
<dbReference type="SUPFAM" id="SSF56042">
    <property type="entry name" value="PurM C-terminal domain-like"/>
    <property type="match status" value="1"/>
</dbReference>
<dbReference type="InterPro" id="IPR013815">
    <property type="entry name" value="ATP_grasp_subdomain_1"/>
</dbReference>
<evidence type="ECO:0000256" key="10">
    <source>
        <dbReference type="ARBA" id="ARBA00022842"/>
    </source>
</evidence>
<dbReference type="InterPro" id="IPR010918">
    <property type="entry name" value="PurM-like_C_dom"/>
</dbReference>
<keyword evidence="11" id="KW-0464">Manganese</keyword>
<comment type="similarity">
    <text evidence="14">In the C-terminal section; belongs to the AIR synthase family.</text>
</comment>
<dbReference type="FunFam" id="3.30.1490.20:FF:000006">
    <property type="entry name" value="phosphoribosylamine--glycine ligase, chloroplastic-like"/>
    <property type="match status" value="1"/>
</dbReference>
<comment type="catalytic activity">
    <reaction evidence="15">
        <text>5-phospho-beta-D-ribosylamine + glycine + ATP = N(1)-(5-phospho-beta-D-ribosyl)glycinamide + ADP + phosphate + H(+)</text>
        <dbReference type="Rhea" id="RHEA:17453"/>
        <dbReference type="ChEBI" id="CHEBI:15378"/>
        <dbReference type="ChEBI" id="CHEBI:30616"/>
        <dbReference type="ChEBI" id="CHEBI:43474"/>
        <dbReference type="ChEBI" id="CHEBI:57305"/>
        <dbReference type="ChEBI" id="CHEBI:58681"/>
        <dbReference type="ChEBI" id="CHEBI:143788"/>
        <dbReference type="ChEBI" id="CHEBI:456216"/>
        <dbReference type="EC" id="6.3.4.13"/>
    </reaction>
</comment>
<dbReference type="Gene3D" id="3.30.1490.20">
    <property type="entry name" value="ATP-grasp fold, A domain"/>
    <property type="match status" value="1"/>
</dbReference>
<dbReference type="OrthoDB" id="2018833at2759"/>
<evidence type="ECO:0000259" key="18">
    <source>
        <dbReference type="PROSITE" id="PS50975"/>
    </source>
</evidence>
<evidence type="ECO:0000256" key="6">
    <source>
        <dbReference type="ARBA" id="ARBA00022723"/>
    </source>
</evidence>
<evidence type="ECO:0000256" key="15">
    <source>
        <dbReference type="ARBA" id="ARBA00047843"/>
    </source>
</evidence>
<dbReference type="GO" id="GO:0046872">
    <property type="term" value="F:metal ion binding"/>
    <property type="evidence" value="ECO:0007669"/>
    <property type="project" value="UniProtKB-KW"/>
</dbReference>
<evidence type="ECO:0000256" key="8">
    <source>
        <dbReference type="ARBA" id="ARBA00022755"/>
    </source>
</evidence>
<name>A0A8H3EUT7_9LECA</name>
<dbReference type="HAMAP" id="MF_00741">
    <property type="entry name" value="AIRS"/>
    <property type="match status" value="1"/>
</dbReference>
<keyword evidence="9 17" id="KW-0067">ATP-binding</keyword>
<dbReference type="PANTHER" id="PTHR10520">
    <property type="entry name" value="TRIFUNCTIONAL PURINE BIOSYNTHETIC PROTEIN ADENOSINE-3-RELATED"/>
    <property type="match status" value="1"/>
</dbReference>